<comment type="caution">
    <text evidence="1">The sequence shown here is derived from an EMBL/GenBank/DDBJ whole genome shotgun (WGS) entry which is preliminary data.</text>
</comment>
<organism evidence="1 2">
    <name type="scientific">Candidatus Scalindua japonica</name>
    <dbReference type="NCBI Taxonomy" id="1284222"/>
    <lineage>
        <taxon>Bacteria</taxon>
        <taxon>Pseudomonadati</taxon>
        <taxon>Planctomycetota</taxon>
        <taxon>Candidatus Brocadiia</taxon>
        <taxon>Candidatus Brocadiales</taxon>
        <taxon>Candidatus Scalinduaceae</taxon>
        <taxon>Candidatus Scalindua</taxon>
    </lineage>
</organism>
<protein>
    <submittedName>
        <fullName evidence="1">Methyl-accepting chemotaxis sensory transducer (Precursor)</fullName>
    </submittedName>
</protein>
<proteinExistence type="predicted"/>
<dbReference type="RefSeq" id="WP_096896247.1">
    <property type="nucleotide sequence ID" value="NZ_BAOS01000045.1"/>
</dbReference>
<sequence length="62" mass="7562">MEQKYAYPQSINNIGFFEDFFDGEEKAVVIFWQVENHKLKFIDLISPDKRWREFAEILDEFV</sequence>
<gene>
    <name evidence="1" type="ORF">SCALIN_C45_0007</name>
</gene>
<keyword evidence="2" id="KW-1185">Reference proteome</keyword>
<dbReference type="Proteomes" id="UP000218542">
    <property type="component" value="Unassembled WGS sequence"/>
</dbReference>
<evidence type="ECO:0000313" key="2">
    <source>
        <dbReference type="Proteomes" id="UP000218542"/>
    </source>
</evidence>
<evidence type="ECO:0000313" key="1">
    <source>
        <dbReference type="EMBL" id="GAX62851.1"/>
    </source>
</evidence>
<reference evidence="2" key="1">
    <citation type="journal article" date="2017" name="Environ. Microbiol. Rep.">
        <title>Genetic Diversity of Marine Anaerobic Ammonium-Oxidizing Bacteria as Revealed by Genomic and Proteomic Analyses of 'Candidatus Scalindua japonica'.</title>
        <authorList>
            <person name="Oshiki M."/>
            <person name="Mizuto K."/>
            <person name="Kimura Z."/>
            <person name="Kindaichi T."/>
            <person name="Satoh H."/>
            <person name="Okabe S."/>
        </authorList>
    </citation>
    <scope>NUCLEOTIDE SEQUENCE [LARGE SCALE GENOMIC DNA]</scope>
    <source>
        <strain evidence="2">husup-a2</strain>
    </source>
</reference>
<dbReference type="EMBL" id="BAOS01000045">
    <property type="protein sequence ID" value="GAX62851.1"/>
    <property type="molecule type" value="Genomic_DNA"/>
</dbReference>
<dbReference type="AlphaFoldDB" id="A0A286U449"/>
<name>A0A286U449_9BACT</name>
<accession>A0A286U449</accession>